<dbReference type="GO" id="GO:0030060">
    <property type="term" value="F:L-malate dehydrogenase (NAD+) activity"/>
    <property type="evidence" value="ECO:0007669"/>
    <property type="project" value="UniProtKB-EC"/>
</dbReference>
<keyword evidence="8" id="KW-1185">Reference proteome</keyword>
<dbReference type="HOGENOM" id="CLU_1002765_0_0_1"/>
<keyword evidence="3" id="KW-0560">Oxidoreductase</keyword>
<reference evidence="8" key="1">
    <citation type="journal article" date="2009" name="Nature">
        <title>Genome sequence and analysis of the Irish potato famine pathogen Phytophthora infestans.</title>
        <authorList>
            <consortium name="The Broad Institute Genome Sequencing Platform"/>
            <person name="Haas B.J."/>
            <person name="Kamoun S."/>
            <person name="Zody M.C."/>
            <person name="Jiang R.H."/>
            <person name="Handsaker R.E."/>
            <person name="Cano L.M."/>
            <person name="Grabherr M."/>
            <person name="Kodira C.D."/>
            <person name="Raffaele S."/>
            <person name="Torto-Alalibo T."/>
            <person name="Bozkurt T.O."/>
            <person name="Ah-Fong A.M."/>
            <person name="Alvarado L."/>
            <person name="Anderson V.L."/>
            <person name="Armstrong M.R."/>
            <person name="Avrova A."/>
            <person name="Baxter L."/>
            <person name="Beynon J."/>
            <person name="Boevink P.C."/>
            <person name="Bollmann S.R."/>
            <person name="Bos J.I."/>
            <person name="Bulone V."/>
            <person name="Cai G."/>
            <person name="Cakir C."/>
            <person name="Carrington J.C."/>
            <person name="Chawner M."/>
            <person name="Conti L."/>
            <person name="Costanzo S."/>
            <person name="Ewan R."/>
            <person name="Fahlgren N."/>
            <person name="Fischbach M.A."/>
            <person name="Fugelstad J."/>
            <person name="Gilroy E.M."/>
            <person name="Gnerre S."/>
            <person name="Green P.J."/>
            <person name="Grenville-Briggs L.J."/>
            <person name="Griffith J."/>
            <person name="Grunwald N.J."/>
            <person name="Horn K."/>
            <person name="Horner N.R."/>
            <person name="Hu C.H."/>
            <person name="Huitema E."/>
            <person name="Jeong D.H."/>
            <person name="Jones A.M."/>
            <person name="Jones J.D."/>
            <person name="Jones R.W."/>
            <person name="Karlsson E.K."/>
            <person name="Kunjeti S.G."/>
            <person name="Lamour K."/>
            <person name="Liu Z."/>
            <person name="Ma L."/>
            <person name="Maclean D."/>
            <person name="Chibucos M.C."/>
            <person name="McDonald H."/>
            <person name="McWalters J."/>
            <person name="Meijer H.J."/>
            <person name="Morgan W."/>
            <person name="Morris P.F."/>
            <person name="Munro C.A."/>
            <person name="O'Neill K."/>
            <person name="Ospina-Giraldo M."/>
            <person name="Pinzon A."/>
            <person name="Pritchard L."/>
            <person name="Ramsahoye B."/>
            <person name="Ren Q."/>
            <person name="Restrepo S."/>
            <person name="Roy S."/>
            <person name="Sadanandom A."/>
            <person name="Savidor A."/>
            <person name="Schornack S."/>
            <person name="Schwartz D.C."/>
            <person name="Schumann U.D."/>
            <person name="Schwessinger B."/>
            <person name="Seyer L."/>
            <person name="Sharpe T."/>
            <person name="Silvar C."/>
            <person name="Song J."/>
            <person name="Studholme D.J."/>
            <person name="Sykes S."/>
            <person name="Thines M."/>
            <person name="van de Vondervoort P.J."/>
            <person name="Phuntumart V."/>
            <person name="Wawra S."/>
            <person name="Weide R."/>
            <person name="Win J."/>
            <person name="Young C."/>
            <person name="Zhou S."/>
            <person name="Fry W."/>
            <person name="Meyers B.C."/>
            <person name="van West P."/>
            <person name="Ristaino J."/>
            <person name="Govers F."/>
            <person name="Birch P.R."/>
            <person name="Whisson S.C."/>
            <person name="Judelson H.S."/>
            <person name="Nusbaum C."/>
        </authorList>
    </citation>
    <scope>NUCLEOTIDE SEQUENCE [LARGE SCALE GENOMIC DNA]</scope>
    <source>
        <strain evidence="8">T30-4</strain>
    </source>
</reference>
<evidence type="ECO:0000256" key="1">
    <source>
        <dbReference type="ARBA" id="ARBA00012995"/>
    </source>
</evidence>
<dbReference type="eggNOG" id="KOG1494">
    <property type="taxonomic scope" value="Eukaryota"/>
</dbReference>
<name>D0P338_PHYIT</name>
<feature type="compositionally biased region" description="Basic and acidic residues" evidence="5">
    <location>
        <begin position="222"/>
        <end position="235"/>
    </location>
</feature>
<dbReference type="OrthoDB" id="755699at2759"/>
<dbReference type="InterPro" id="IPR036291">
    <property type="entry name" value="NAD(P)-bd_dom_sf"/>
</dbReference>
<keyword evidence="4" id="KW-0520">NAD</keyword>
<evidence type="ECO:0000259" key="6">
    <source>
        <dbReference type="Pfam" id="PF00056"/>
    </source>
</evidence>
<evidence type="ECO:0000256" key="3">
    <source>
        <dbReference type="ARBA" id="ARBA00023002"/>
    </source>
</evidence>
<gene>
    <name evidence="7" type="ORF">PITG_21153</name>
</gene>
<evidence type="ECO:0000313" key="7">
    <source>
        <dbReference type="EMBL" id="EEY58811.1"/>
    </source>
</evidence>
<dbReference type="RefSeq" id="XP_002895285.1">
    <property type="nucleotide sequence ID" value="XM_002895239.1"/>
</dbReference>
<evidence type="ECO:0000256" key="4">
    <source>
        <dbReference type="ARBA" id="ARBA00023027"/>
    </source>
</evidence>
<dbReference type="AlphaFoldDB" id="D0P338"/>
<evidence type="ECO:0000256" key="2">
    <source>
        <dbReference type="ARBA" id="ARBA00022532"/>
    </source>
</evidence>
<evidence type="ECO:0000313" key="8">
    <source>
        <dbReference type="Proteomes" id="UP000006643"/>
    </source>
</evidence>
<evidence type="ECO:0000256" key="5">
    <source>
        <dbReference type="SAM" id="MobiDB-lite"/>
    </source>
</evidence>
<feature type="compositionally biased region" description="Acidic residues" evidence="5">
    <location>
        <begin position="131"/>
        <end position="145"/>
    </location>
</feature>
<keyword evidence="2" id="KW-0816">Tricarboxylic acid cycle</keyword>
<dbReference type="Pfam" id="PF00056">
    <property type="entry name" value="Ldh_1_N"/>
    <property type="match status" value="1"/>
</dbReference>
<feature type="domain" description="Lactate/malate dehydrogenase N-terminal" evidence="6">
    <location>
        <begin position="55"/>
        <end position="103"/>
    </location>
</feature>
<dbReference type="EMBL" id="DS028336">
    <property type="protein sequence ID" value="EEY58811.1"/>
    <property type="molecule type" value="Genomic_DNA"/>
</dbReference>
<protein>
    <recommendedName>
        <fullName evidence="1">malate dehydrogenase</fullName>
        <ecNumber evidence="1">1.1.1.37</ecNumber>
    </recommendedName>
</protein>
<accession>D0P338</accession>
<organism evidence="7 8">
    <name type="scientific">Phytophthora infestans (strain T30-4)</name>
    <name type="common">Potato late blight agent</name>
    <dbReference type="NCBI Taxonomy" id="403677"/>
    <lineage>
        <taxon>Eukaryota</taxon>
        <taxon>Sar</taxon>
        <taxon>Stramenopiles</taxon>
        <taxon>Oomycota</taxon>
        <taxon>Peronosporomycetes</taxon>
        <taxon>Peronosporales</taxon>
        <taxon>Peronosporaceae</taxon>
        <taxon>Phytophthora</taxon>
    </lineage>
</organism>
<dbReference type="InterPro" id="IPR001236">
    <property type="entry name" value="Lactate/malate_DH_N"/>
</dbReference>
<feature type="region of interest" description="Disordered" evidence="5">
    <location>
        <begin position="220"/>
        <end position="255"/>
    </location>
</feature>
<dbReference type="Proteomes" id="UP000006643">
    <property type="component" value="Unassembled WGS sequence"/>
</dbReference>
<dbReference type="GO" id="GO:0006099">
    <property type="term" value="P:tricarboxylic acid cycle"/>
    <property type="evidence" value="ECO:0007669"/>
    <property type="project" value="UniProtKB-KW"/>
</dbReference>
<dbReference type="STRING" id="403677.D0P338"/>
<dbReference type="VEuPathDB" id="FungiDB:PITG_21153"/>
<dbReference type="PANTHER" id="PTHR11540">
    <property type="entry name" value="MALATE AND LACTATE DEHYDROGENASE"/>
    <property type="match status" value="1"/>
</dbReference>
<dbReference type="EC" id="1.1.1.37" evidence="1"/>
<proteinExistence type="predicted"/>
<dbReference type="InParanoid" id="D0P338"/>
<dbReference type="KEGG" id="pif:PITG_21153"/>
<dbReference type="SUPFAM" id="SSF51735">
    <property type="entry name" value="NAD(P)-binding Rossmann-fold domains"/>
    <property type="match status" value="1"/>
</dbReference>
<dbReference type="Gene3D" id="3.40.50.720">
    <property type="entry name" value="NAD(P)-binding Rossmann-like Domain"/>
    <property type="match status" value="1"/>
</dbReference>
<dbReference type="PANTHER" id="PTHR11540:SF16">
    <property type="entry name" value="MALATE DEHYDROGENASE, MITOCHONDRIAL"/>
    <property type="match status" value="1"/>
</dbReference>
<sequence length="278" mass="29940">MPHATKLHFALQLARQVAGPTKSSSPASAATEKVPVAYGLRAVWPVPGDSGTAESHINTHAKVTGHVGMEQAGEALEGADVVVIPAGVPRKPGMTRDDLFNTNPIYARTETPTGRSGKPIDYVFAAQGFAVDDDNDEDYDPERDPDDGRNDNLKAIPSTIWIPDQGRHTVVSANTDTDRLKDNTDNAKEANEGEIADVKSKCDGEQQETTSILRFVPTAQDEAEKAARDEAEKLSETSSHTAVEDDMKPARGTLLPSPHVSCQICEQVSVFPLSTRRT</sequence>
<feature type="region of interest" description="Disordered" evidence="5">
    <location>
        <begin position="129"/>
        <end position="156"/>
    </location>
</feature>
<dbReference type="GO" id="GO:0005737">
    <property type="term" value="C:cytoplasm"/>
    <property type="evidence" value="ECO:0007669"/>
    <property type="project" value="TreeGrafter"/>
</dbReference>
<dbReference type="GeneID" id="9466914"/>